<reference evidence="2" key="2">
    <citation type="submission" date="2022-03" db="EMBL/GenBank/DDBJ databases">
        <title>Draft title - Genomic analysis of global carrot germplasm unveils the trajectory of domestication and the origin of high carotenoid orange carrot.</title>
        <authorList>
            <person name="Iorizzo M."/>
            <person name="Ellison S."/>
            <person name="Senalik D."/>
            <person name="Macko-Podgorni A."/>
            <person name="Grzebelus D."/>
            <person name="Bostan H."/>
            <person name="Rolling W."/>
            <person name="Curaba J."/>
            <person name="Simon P."/>
        </authorList>
    </citation>
    <scope>NUCLEOTIDE SEQUENCE</scope>
    <source>
        <tissue evidence="2">Leaf</tissue>
    </source>
</reference>
<name>A0AAF0W3I3_DAUCS</name>
<protein>
    <recommendedName>
        <fullName evidence="1">EVE domain-containing protein</fullName>
    </recommendedName>
</protein>
<dbReference type="Gene3D" id="3.10.590.10">
    <property type="entry name" value="ph1033 like domains"/>
    <property type="match status" value="1"/>
</dbReference>
<keyword evidence="3" id="KW-1185">Reference proteome</keyword>
<organism evidence="2 3">
    <name type="scientific">Daucus carota subsp. sativus</name>
    <name type="common">Carrot</name>
    <dbReference type="NCBI Taxonomy" id="79200"/>
    <lineage>
        <taxon>Eukaryota</taxon>
        <taxon>Viridiplantae</taxon>
        <taxon>Streptophyta</taxon>
        <taxon>Embryophyta</taxon>
        <taxon>Tracheophyta</taxon>
        <taxon>Spermatophyta</taxon>
        <taxon>Magnoliopsida</taxon>
        <taxon>eudicotyledons</taxon>
        <taxon>Gunneridae</taxon>
        <taxon>Pentapetalae</taxon>
        <taxon>asterids</taxon>
        <taxon>campanulids</taxon>
        <taxon>Apiales</taxon>
        <taxon>Apiaceae</taxon>
        <taxon>Apioideae</taxon>
        <taxon>Scandiceae</taxon>
        <taxon>Daucinae</taxon>
        <taxon>Daucus</taxon>
        <taxon>Daucus sect. Daucus</taxon>
    </lineage>
</organism>
<dbReference type="Pfam" id="PF01878">
    <property type="entry name" value="EVE"/>
    <property type="match status" value="1"/>
</dbReference>
<dbReference type="InterPro" id="IPR002740">
    <property type="entry name" value="EVE_domain"/>
</dbReference>
<gene>
    <name evidence="2" type="ORF">DCAR_0101717</name>
</gene>
<proteinExistence type="predicted"/>
<sequence>MAAKKSQKKHYWLLKTEPGEWSWEDQASNNGLSNWDGVKNNQAKKNLKSMKLNDLCFFYHSGAKSRCVVGVVSVVREWYCDDKENGAVDVQAVGEMRRRVDLKEMKRDDGIKGFELFRQPRLSVVPVEESVWERVCEIGGGYEGDGNQDV</sequence>
<dbReference type="Proteomes" id="UP000077755">
    <property type="component" value="Chromosome 1"/>
</dbReference>
<feature type="domain" description="EVE" evidence="1">
    <location>
        <begin position="11"/>
        <end position="137"/>
    </location>
</feature>
<accession>A0AAF0W3I3</accession>
<evidence type="ECO:0000259" key="1">
    <source>
        <dbReference type="Pfam" id="PF01878"/>
    </source>
</evidence>
<dbReference type="SUPFAM" id="SSF88697">
    <property type="entry name" value="PUA domain-like"/>
    <property type="match status" value="1"/>
</dbReference>
<dbReference type="EMBL" id="CP093343">
    <property type="protein sequence ID" value="WOG82552.1"/>
    <property type="molecule type" value="Genomic_DNA"/>
</dbReference>
<dbReference type="InterPro" id="IPR052181">
    <property type="entry name" value="5hmC_binding"/>
</dbReference>
<evidence type="ECO:0000313" key="3">
    <source>
        <dbReference type="Proteomes" id="UP000077755"/>
    </source>
</evidence>
<reference evidence="2" key="1">
    <citation type="journal article" date="2016" name="Nat. Genet.">
        <title>A high-quality carrot genome assembly provides new insights into carotenoid accumulation and asterid genome evolution.</title>
        <authorList>
            <person name="Iorizzo M."/>
            <person name="Ellison S."/>
            <person name="Senalik D."/>
            <person name="Zeng P."/>
            <person name="Satapoomin P."/>
            <person name="Huang J."/>
            <person name="Bowman M."/>
            <person name="Iovene M."/>
            <person name="Sanseverino W."/>
            <person name="Cavagnaro P."/>
            <person name="Yildiz M."/>
            <person name="Macko-Podgorni A."/>
            <person name="Moranska E."/>
            <person name="Grzebelus E."/>
            <person name="Grzebelus D."/>
            <person name="Ashrafi H."/>
            <person name="Zheng Z."/>
            <person name="Cheng S."/>
            <person name="Spooner D."/>
            <person name="Van Deynze A."/>
            <person name="Simon P."/>
        </authorList>
    </citation>
    <scope>NUCLEOTIDE SEQUENCE</scope>
    <source>
        <tissue evidence="2">Leaf</tissue>
    </source>
</reference>
<dbReference type="PANTHER" id="PTHR14087:SF8">
    <property type="entry name" value="OS03G0676100 PROTEIN"/>
    <property type="match status" value="1"/>
</dbReference>
<dbReference type="GO" id="GO:0005634">
    <property type="term" value="C:nucleus"/>
    <property type="evidence" value="ECO:0007669"/>
    <property type="project" value="TreeGrafter"/>
</dbReference>
<evidence type="ECO:0000313" key="2">
    <source>
        <dbReference type="EMBL" id="WOG82552.1"/>
    </source>
</evidence>
<dbReference type="InterPro" id="IPR015947">
    <property type="entry name" value="PUA-like_sf"/>
</dbReference>
<dbReference type="AlphaFoldDB" id="A0AAF0W3I3"/>
<dbReference type="PANTHER" id="PTHR14087">
    <property type="entry name" value="THYMOCYTE NUCLEAR PROTEIN 1"/>
    <property type="match status" value="1"/>
</dbReference>